<dbReference type="PANTHER" id="PTHR47313:SF1">
    <property type="entry name" value="RIBOSOMAL RNA LARGE SUBUNIT METHYLTRANSFERASE K_L"/>
    <property type="match status" value="1"/>
</dbReference>
<accession>A0A4R3YBH0</accession>
<organism evidence="5 6">
    <name type="scientific">Sulfurirhabdus autotrophica</name>
    <dbReference type="NCBI Taxonomy" id="1706046"/>
    <lineage>
        <taxon>Bacteria</taxon>
        <taxon>Pseudomonadati</taxon>
        <taxon>Pseudomonadota</taxon>
        <taxon>Betaproteobacteria</taxon>
        <taxon>Nitrosomonadales</taxon>
        <taxon>Sulfuricellaceae</taxon>
        <taxon>Sulfurirhabdus</taxon>
    </lineage>
</organism>
<reference evidence="5 6" key="1">
    <citation type="submission" date="2019-03" db="EMBL/GenBank/DDBJ databases">
        <title>Genomic Encyclopedia of Type Strains, Phase IV (KMG-IV): sequencing the most valuable type-strain genomes for metagenomic binning, comparative biology and taxonomic classification.</title>
        <authorList>
            <person name="Goeker M."/>
        </authorList>
    </citation>
    <scope>NUCLEOTIDE SEQUENCE [LARGE SCALE GENOMIC DNA]</scope>
    <source>
        <strain evidence="5 6">DSM 100309</strain>
    </source>
</reference>
<keyword evidence="6" id="KW-1185">Reference proteome</keyword>
<dbReference type="PROSITE" id="PS00092">
    <property type="entry name" value="N6_MTASE"/>
    <property type="match status" value="1"/>
</dbReference>
<dbReference type="SUPFAM" id="SSF53335">
    <property type="entry name" value="S-adenosyl-L-methionine-dependent methyltransferases"/>
    <property type="match status" value="1"/>
</dbReference>
<dbReference type="AlphaFoldDB" id="A0A4R3YBH0"/>
<keyword evidence="2" id="KW-0808">Transferase</keyword>
<dbReference type="Gene3D" id="3.40.50.150">
    <property type="entry name" value="Vaccinia Virus protein VP39"/>
    <property type="match status" value="1"/>
</dbReference>
<protein>
    <submittedName>
        <fullName evidence="5">Putative N6-adenine-specific DNA methylase</fullName>
    </submittedName>
</protein>
<dbReference type="InterPro" id="IPR029063">
    <property type="entry name" value="SAM-dependent_MTases_sf"/>
</dbReference>
<dbReference type="CDD" id="cd11715">
    <property type="entry name" value="THUMP_AdoMetMT"/>
    <property type="match status" value="1"/>
</dbReference>
<gene>
    <name evidence="5" type="ORF">EDC63_10441</name>
</gene>
<dbReference type="Pfam" id="PF22020">
    <property type="entry name" value="RlmL_1st"/>
    <property type="match status" value="1"/>
</dbReference>
<dbReference type="Pfam" id="PF01170">
    <property type="entry name" value="UPF0020"/>
    <property type="match status" value="1"/>
</dbReference>
<evidence type="ECO:0000256" key="3">
    <source>
        <dbReference type="PROSITE-ProRule" id="PRU00529"/>
    </source>
</evidence>
<sequence>MNQETHRFFAPCPRGLETPLNEELTQLGAQFVKQTDGGVSFSGPFTLCYRVNLESRIASRVLWQVAHGGYRSEEDVYKAVFSLPWNDWFSVDRTIMVKVSAQRCPLRSLDFVTLKIKDAVCDKFRENNDGKRPSVNTAEPDIRIHAFLDESNFTLYLDTSGQALFKRGLRQVAGEAPIRENLAAGIIMLSGWKPGVPFLDPMCGSGTFLMEAAQMALNISPGLGRNFAFEKMNNFDSQAWAAMRQESEAKQLPRTTQPIYGSDLFGEMLNLAKENIEAAGLSEVISLNQANVVEISPPAEEGVLVTNPPYGVRLDELERLAEFYPRLGDALKQKFAGWNAYIFTADLRLPNLIRLTTSRRTPLFNGALECRLFEYKVVAGGMRREKPEKA</sequence>
<evidence type="ECO:0000259" key="4">
    <source>
        <dbReference type="PROSITE" id="PS51165"/>
    </source>
</evidence>
<dbReference type="InterPro" id="IPR004114">
    <property type="entry name" value="THUMP_dom"/>
</dbReference>
<dbReference type="OrthoDB" id="9809404at2"/>
<dbReference type="PANTHER" id="PTHR47313">
    <property type="entry name" value="RIBOSOMAL RNA LARGE SUBUNIT METHYLTRANSFERASE K/L"/>
    <property type="match status" value="1"/>
</dbReference>
<dbReference type="PROSITE" id="PS51165">
    <property type="entry name" value="THUMP"/>
    <property type="match status" value="1"/>
</dbReference>
<dbReference type="InterPro" id="IPR000241">
    <property type="entry name" value="RlmKL-like_Mtase"/>
</dbReference>
<dbReference type="GO" id="GO:0008990">
    <property type="term" value="F:rRNA (guanine-N2-)-methyltransferase activity"/>
    <property type="evidence" value="ECO:0007669"/>
    <property type="project" value="TreeGrafter"/>
</dbReference>
<feature type="domain" description="THUMP" evidence="4">
    <location>
        <begin position="47"/>
        <end position="159"/>
    </location>
</feature>
<evidence type="ECO:0000256" key="1">
    <source>
        <dbReference type="ARBA" id="ARBA00022603"/>
    </source>
</evidence>
<dbReference type="SMART" id="SM00981">
    <property type="entry name" value="THUMP"/>
    <property type="match status" value="1"/>
</dbReference>
<comment type="caution">
    <text evidence="5">The sequence shown here is derived from an EMBL/GenBank/DDBJ whole genome shotgun (WGS) entry which is preliminary data.</text>
</comment>
<evidence type="ECO:0000313" key="6">
    <source>
        <dbReference type="Proteomes" id="UP000295367"/>
    </source>
</evidence>
<dbReference type="PRINTS" id="PR00507">
    <property type="entry name" value="N12N6MTFRASE"/>
</dbReference>
<proteinExistence type="predicted"/>
<dbReference type="InterPro" id="IPR054170">
    <property type="entry name" value="RlmL_1st"/>
</dbReference>
<dbReference type="GO" id="GO:0070043">
    <property type="term" value="F:rRNA (guanine-N7-)-methyltransferase activity"/>
    <property type="evidence" value="ECO:0007669"/>
    <property type="project" value="TreeGrafter"/>
</dbReference>
<dbReference type="GO" id="GO:0003723">
    <property type="term" value="F:RNA binding"/>
    <property type="evidence" value="ECO:0007669"/>
    <property type="project" value="UniProtKB-UniRule"/>
</dbReference>
<dbReference type="RefSeq" id="WP_124945722.1">
    <property type="nucleotide sequence ID" value="NZ_BHVT01000019.1"/>
</dbReference>
<dbReference type="Gene3D" id="3.30.2130.30">
    <property type="match status" value="1"/>
</dbReference>
<dbReference type="Proteomes" id="UP000295367">
    <property type="component" value="Unassembled WGS sequence"/>
</dbReference>
<dbReference type="Pfam" id="PF02926">
    <property type="entry name" value="THUMP"/>
    <property type="match status" value="1"/>
</dbReference>
<dbReference type="InterPro" id="IPR002052">
    <property type="entry name" value="DNA_methylase_N6_adenine_CS"/>
</dbReference>
<evidence type="ECO:0000313" key="5">
    <source>
        <dbReference type="EMBL" id="TCV88084.1"/>
    </source>
</evidence>
<name>A0A4R3YBH0_9PROT</name>
<evidence type="ECO:0000256" key="2">
    <source>
        <dbReference type="ARBA" id="ARBA00022679"/>
    </source>
</evidence>
<keyword evidence="3" id="KW-0694">RNA-binding</keyword>
<dbReference type="EMBL" id="SMCO01000004">
    <property type="protein sequence ID" value="TCV88084.1"/>
    <property type="molecule type" value="Genomic_DNA"/>
</dbReference>
<keyword evidence="1 5" id="KW-0489">Methyltransferase</keyword>